<keyword evidence="6" id="KW-0732">Signal</keyword>
<evidence type="ECO:0000256" key="4">
    <source>
        <dbReference type="ARBA" id="ARBA00022679"/>
    </source>
</evidence>
<comment type="subcellular location">
    <subcellularLocation>
        <location evidence="1">Cell membrane</location>
        <topology evidence="1">Single-pass type I membrane protein</topology>
    </subcellularLocation>
</comment>
<keyword evidence="5" id="KW-0812">Transmembrane</keyword>
<dbReference type="EMBL" id="DS113177">
    <property type="protein sequence ID" value="EAY23590.1"/>
    <property type="molecule type" value="Genomic_DNA"/>
</dbReference>
<dbReference type="RefSeq" id="XP_001276838.1">
    <property type="nucleotide sequence ID" value="XM_001276837.1"/>
</dbReference>
<evidence type="ECO:0000256" key="13">
    <source>
        <dbReference type="ARBA" id="ARBA00023157"/>
    </source>
</evidence>
<feature type="compositionally biased region" description="Gly residues" evidence="16">
    <location>
        <begin position="184"/>
        <end position="196"/>
    </location>
</feature>
<keyword evidence="4" id="KW-0808">Transferase</keyword>
<keyword evidence="7" id="KW-0547">Nucleotide-binding</keyword>
<evidence type="ECO:0000256" key="1">
    <source>
        <dbReference type="ARBA" id="ARBA00004251"/>
    </source>
</evidence>
<evidence type="ECO:0000256" key="9">
    <source>
        <dbReference type="ARBA" id="ARBA00022840"/>
    </source>
</evidence>
<keyword evidence="9" id="KW-0067">ATP-binding</keyword>
<dbReference type="KEGG" id="tva:4720828"/>
<dbReference type="GO" id="GO:0005886">
    <property type="term" value="C:plasma membrane"/>
    <property type="evidence" value="ECO:0007669"/>
    <property type="project" value="UniProtKB-SubCell"/>
</dbReference>
<dbReference type="EC" id="2.7.10.1" evidence="2"/>
<dbReference type="GO" id="GO:0005524">
    <property type="term" value="F:ATP binding"/>
    <property type="evidence" value="ECO:0007669"/>
    <property type="project" value="UniProtKB-KW"/>
</dbReference>
<dbReference type="VEuPathDB" id="TrichDB:TVAG_119260"/>
<keyword evidence="19" id="KW-1185">Reference proteome</keyword>
<dbReference type="GO" id="GO:0004714">
    <property type="term" value="F:transmembrane receptor protein tyrosine kinase activity"/>
    <property type="evidence" value="ECO:0007669"/>
    <property type="project" value="UniProtKB-EC"/>
</dbReference>
<proteinExistence type="predicted"/>
<protein>
    <recommendedName>
        <fullName evidence="2">receptor protein-tyrosine kinase</fullName>
        <ecNumber evidence="2">2.7.10.1</ecNumber>
    </recommendedName>
</protein>
<feature type="domain" description="ALK/LTK-like glycine-rich" evidence="17">
    <location>
        <begin position="26"/>
        <end position="243"/>
    </location>
</feature>
<reference evidence="18" key="1">
    <citation type="submission" date="2006-10" db="EMBL/GenBank/DDBJ databases">
        <authorList>
            <person name="Amadeo P."/>
            <person name="Zhao Q."/>
            <person name="Wortman J."/>
            <person name="Fraser-Liggett C."/>
            <person name="Carlton J."/>
        </authorList>
    </citation>
    <scope>NUCLEOTIDE SEQUENCE</scope>
    <source>
        <strain evidence="18">G3</strain>
    </source>
</reference>
<reference evidence="18" key="2">
    <citation type="journal article" date="2007" name="Science">
        <title>Draft genome sequence of the sexually transmitted pathogen Trichomonas vaginalis.</title>
        <authorList>
            <person name="Carlton J.M."/>
            <person name="Hirt R.P."/>
            <person name="Silva J.C."/>
            <person name="Delcher A.L."/>
            <person name="Schatz M."/>
            <person name="Zhao Q."/>
            <person name="Wortman J.R."/>
            <person name="Bidwell S.L."/>
            <person name="Alsmark U.C.M."/>
            <person name="Besteiro S."/>
            <person name="Sicheritz-Ponten T."/>
            <person name="Noel C.J."/>
            <person name="Dacks J.B."/>
            <person name="Foster P.G."/>
            <person name="Simillion C."/>
            <person name="Van de Peer Y."/>
            <person name="Miranda-Saavedra D."/>
            <person name="Barton G.J."/>
            <person name="Westrop G.D."/>
            <person name="Mueller S."/>
            <person name="Dessi D."/>
            <person name="Fiori P.L."/>
            <person name="Ren Q."/>
            <person name="Paulsen I."/>
            <person name="Zhang H."/>
            <person name="Bastida-Corcuera F.D."/>
            <person name="Simoes-Barbosa A."/>
            <person name="Brown M.T."/>
            <person name="Hayes R.D."/>
            <person name="Mukherjee M."/>
            <person name="Okumura C.Y."/>
            <person name="Schneider R."/>
            <person name="Smith A.J."/>
            <person name="Vanacova S."/>
            <person name="Villalvazo M."/>
            <person name="Haas B.J."/>
            <person name="Pertea M."/>
            <person name="Feldblyum T.V."/>
            <person name="Utterback T.R."/>
            <person name="Shu C.L."/>
            <person name="Osoegawa K."/>
            <person name="de Jong P.J."/>
            <person name="Hrdy I."/>
            <person name="Horvathova L."/>
            <person name="Zubacova Z."/>
            <person name="Dolezal P."/>
            <person name="Malik S.B."/>
            <person name="Logsdon J.M. Jr."/>
            <person name="Henze K."/>
            <person name="Gupta A."/>
            <person name="Wang C.C."/>
            <person name="Dunne R.L."/>
            <person name="Upcroft J.A."/>
            <person name="Upcroft P."/>
            <person name="White O."/>
            <person name="Salzberg S.L."/>
            <person name="Tang P."/>
            <person name="Chiu C.-H."/>
            <person name="Lee Y.-S."/>
            <person name="Embley T.M."/>
            <person name="Coombs G.H."/>
            <person name="Mottram J.C."/>
            <person name="Tachezy J."/>
            <person name="Fraser-Liggett C.M."/>
            <person name="Johnson P.J."/>
        </authorList>
    </citation>
    <scope>NUCLEOTIDE SEQUENCE [LARGE SCALE GENOMIC DNA]</scope>
    <source>
        <strain evidence="18">G3</strain>
    </source>
</reference>
<evidence type="ECO:0000256" key="7">
    <source>
        <dbReference type="ARBA" id="ARBA00022741"/>
    </source>
</evidence>
<evidence type="ECO:0000256" key="6">
    <source>
        <dbReference type="ARBA" id="ARBA00022729"/>
    </source>
</evidence>
<accession>A2D773</accession>
<evidence type="ECO:0000256" key="5">
    <source>
        <dbReference type="ARBA" id="ARBA00022692"/>
    </source>
</evidence>
<evidence type="ECO:0000313" key="19">
    <source>
        <dbReference type="Proteomes" id="UP000001542"/>
    </source>
</evidence>
<keyword evidence="10" id="KW-1133">Transmembrane helix</keyword>
<evidence type="ECO:0000256" key="8">
    <source>
        <dbReference type="ARBA" id="ARBA00022777"/>
    </source>
</evidence>
<evidence type="ECO:0000256" key="15">
    <source>
        <dbReference type="ARBA" id="ARBA00023180"/>
    </source>
</evidence>
<evidence type="ECO:0000256" key="14">
    <source>
        <dbReference type="ARBA" id="ARBA00023170"/>
    </source>
</evidence>
<evidence type="ECO:0000256" key="10">
    <source>
        <dbReference type="ARBA" id="ARBA00022989"/>
    </source>
</evidence>
<evidence type="ECO:0000256" key="2">
    <source>
        <dbReference type="ARBA" id="ARBA00011902"/>
    </source>
</evidence>
<dbReference type="SMR" id="A2D773"/>
<keyword evidence="14" id="KW-0675">Receptor</keyword>
<dbReference type="InParanoid" id="A2D773"/>
<keyword evidence="8" id="KW-0418">Kinase</keyword>
<keyword evidence="11" id="KW-0472">Membrane</keyword>
<evidence type="ECO:0000256" key="12">
    <source>
        <dbReference type="ARBA" id="ARBA00023137"/>
    </source>
</evidence>
<evidence type="ECO:0000256" key="16">
    <source>
        <dbReference type="SAM" id="MobiDB-lite"/>
    </source>
</evidence>
<keyword evidence="15" id="KW-0325">Glycoprotein</keyword>
<evidence type="ECO:0000313" key="18">
    <source>
        <dbReference type="EMBL" id="EAY23590.1"/>
    </source>
</evidence>
<evidence type="ECO:0000256" key="11">
    <source>
        <dbReference type="ARBA" id="ARBA00023136"/>
    </source>
</evidence>
<feature type="compositionally biased region" description="Basic and acidic residues" evidence="16">
    <location>
        <begin position="165"/>
        <end position="180"/>
    </location>
</feature>
<keyword evidence="3" id="KW-1003">Cell membrane</keyword>
<dbReference type="Pfam" id="PF12810">
    <property type="entry name" value="ALK_LTK_GRD"/>
    <property type="match status" value="1"/>
</dbReference>
<name>A2D773_TRIV3</name>
<dbReference type="VEuPathDB" id="TrichDB:TVAGG3_0991990"/>
<dbReference type="Proteomes" id="UP000001542">
    <property type="component" value="Unassembled WGS sequence"/>
</dbReference>
<sequence length="289" mass="30624">MLSLLFFIASRNRKEIITVNSDATKTFEPWIYKFTLNAAAGGTGCQRNTQNTFGGNGAQVKASLLFIQKTTVRFIIGKKPIGGCILQNVGGHPNGGNSGRDTNFLANDATGGGGGMTAIMIDNDFILIAGGGAGGAGIYNGSHGGGFKYTMRVRVSDQVPEYDKKYFSDKNKGGDGESGRKTPGSGGGGGWPGGKGGESHSKLKLEVCGFGGVSGYNEAYQYYHKRPEAIDGRFTNNNGDGSAIRVVRFPTIGVLEDLPGVIIVSLNQKFYFGVSFIDFSIKNISKTRK</sequence>
<gene>
    <name evidence="18" type="ORF">TVAG_119260</name>
</gene>
<organism evidence="18 19">
    <name type="scientific">Trichomonas vaginalis (strain ATCC PRA-98 / G3)</name>
    <dbReference type="NCBI Taxonomy" id="412133"/>
    <lineage>
        <taxon>Eukaryota</taxon>
        <taxon>Metamonada</taxon>
        <taxon>Parabasalia</taxon>
        <taxon>Trichomonadida</taxon>
        <taxon>Trichomonadidae</taxon>
        <taxon>Trichomonas</taxon>
    </lineage>
</organism>
<evidence type="ECO:0000256" key="3">
    <source>
        <dbReference type="ARBA" id="ARBA00022475"/>
    </source>
</evidence>
<evidence type="ECO:0000259" key="17">
    <source>
        <dbReference type="Pfam" id="PF12810"/>
    </source>
</evidence>
<dbReference type="InterPro" id="IPR055163">
    <property type="entry name" value="ALK/LTK-like_GRD"/>
</dbReference>
<keyword evidence="13" id="KW-1015">Disulfide bond</keyword>
<feature type="region of interest" description="Disordered" evidence="16">
    <location>
        <begin position="165"/>
        <end position="198"/>
    </location>
</feature>
<keyword evidence="12" id="KW-0829">Tyrosine-protein kinase</keyword>
<dbReference type="AlphaFoldDB" id="A2D773"/>